<keyword evidence="4" id="KW-1185">Reference proteome</keyword>
<dbReference type="SUPFAM" id="SSF47699">
    <property type="entry name" value="Bifunctional inhibitor/lipid-transfer protein/seed storage 2S albumin"/>
    <property type="match status" value="1"/>
</dbReference>
<sequence>MSSSMMKMRRSMMMQQRTGAATDHRAGTRQYAVATTTMLMFVVSVALAMMGHVVFVAAGAEDSIATAAAVAVAVPACSFPNTSMVSFESCPHFEGESMVSQMELCLPFLLDEETTPSADCCGSVSNVSSGLPACFCKVTFYPPRMVNITQQKRLASFCNVTTDLCQTCPQYLVNRTYTRPDWMDRPFWSARGGPRFHLVAKVAEYKTTAIWLAVLLALTYVGIAVTAAFVVHKRWKAKKAAASALLETKMSAFPSANLTHPGSDF</sequence>
<evidence type="ECO:0000313" key="4">
    <source>
        <dbReference type="Proteomes" id="UP001497444"/>
    </source>
</evidence>
<dbReference type="Pfam" id="PF14368">
    <property type="entry name" value="LTP_2"/>
    <property type="match status" value="1"/>
</dbReference>
<dbReference type="InterPro" id="IPR016140">
    <property type="entry name" value="Bifunc_inhib/LTP/seed_store"/>
</dbReference>
<organism evidence="3 4">
    <name type="scientific">Sphagnum jensenii</name>
    <dbReference type="NCBI Taxonomy" id="128206"/>
    <lineage>
        <taxon>Eukaryota</taxon>
        <taxon>Viridiplantae</taxon>
        <taxon>Streptophyta</taxon>
        <taxon>Embryophyta</taxon>
        <taxon>Bryophyta</taxon>
        <taxon>Sphagnophytina</taxon>
        <taxon>Sphagnopsida</taxon>
        <taxon>Sphagnales</taxon>
        <taxon>Sphagnaceae</taxon>
        <taxon>Sphagnum</taxon>
    </lineage>
</organism>
<gene>
    <name evidence="3" type="ORF">CSSPJE1EN1_LOCUS5538</name>
</gene>
<dbReference type="Proteomes" id="UP001497444">
    <property type="component" value="Chromosome 13"/>
</dbReference>
<reference evidence="3" key="1">
    <citation type="submission" date="2024-02" db="EMBL/GenBank/DDBJ databases">
        <authorList>
            <consortium name="ELIXIR-Norway"/>
            <consortium name="Elixir Norway"/>
        </authorList>
    </citation>
    <scope>NUCLEOTIDE SEQUENCE</scope>
</reference>
<keyword evidence="1" id="KW-0472">Membrane</keyword>
<feature type="transmembrane region" description="Helical" evidence="1">
    <location>
        <begin position="209"/>
        <end position="231"/>
    </location>
</feature>
<evidence type="ECO:0000313" key="3">
    <source>
        <dbReference type="EMBL" id="CAK9260060.1"/>
    </source>
</evidence>
<evidence type="ECO:0000256" key="1">
    <source>
        <dbReference type="SAM" id="Phobius"/>
    </source>
</evidence>
<protein>
    <recommendedName>
        <fullName evidence="2">Bifunctional inhibitor/plant lipid transfer protein/seed storage helical domain-containing protein</fullName>
    </recommendedName>
</protein>
<dbReference type="Gene3D" id="1.10.110.10">
    <property type="entry name" value="Plant lipid-transfer and hydrophobic proteins"/>
    <property type="match status" value="1"/>
</dbReference>
<keyword evidence="1" id="KW-1133">Transmembrane helix</keyword>
<dbReference type="CDD" id="cd00010">
    <property type="entry name" value="AAI_LTSS"/>
    <property type="match status" value="1"/>
</dbReference>
<feature type="domain" description="Bifunctional inhibitor/plant lipid transfer protein/seed storage helical" evidence="2">
    <location>
        <begin position="96"/>
        <end position="168"/>
    </location>
</feature>
<name>A0ABP0VZX8_9BRYO</name>
<proteinExistence type="predicted"/>
<dbReference type="InterPro" id="IPR036312">
    <property type="entry name" value="Bifun_inhib/LTP/seed_sf"/>
</dbReference>
<accession>A0ABP0VZX8</accession>
<keyword evidence="1" id="KW-0812">Transmembrane</keyword>
<dbReference type="EMBL" id="OZ020108">
    <property type="protein sequence ID" value="CAK9260060.1"/>
    <property type="molecule type" value="Genomic_DNA"/>
</dbReference>
<evidence type="ECO:0000259" key="2">
    <source>
        <dbReference type="Pfam" id="PF14368"/>
    </source>
</evidence>